<evidence type="ECO:0000313" key="2">
    <source>
        <dbReference type="EMBL" id="CAB9516516.1"/>
    </source>
</evidence>
<dbReference type="EMBL" id="CAICTM010000787">
    <property type="protein sequence ID" value="CAB9516516.1"/>
    <property type="molecule type" value="Genomic_DNA"/>
</dbReference>
<protein>
    <submittedName>
        <fullName evidence="2">Uncharacterized protein</fullName>
    </submittedName>
</protein>
<evidence type="ECO:0000313" key="3">
    <source>
        <dbReference type="Proteomes" id="UP001153069"/>
    </source>
</evidence>
<proteinExistence type="predicted"/>
<dbReference type="Proteomes" id="UP001153069">
    <property type="component" value="Unassembled WGS sequence"/>
</dbReference>
<evidence type="ECO:0000256" key="1">
    <source>
        <dbReference type="SAM" id="MobiDB-lite"/>
    </source>
</evidence>
<dbReference type="AlphaFoldDB" id="A0A9N8E860"/>
<keyword evidence="3" id="KW-1185">Reference proteome</keyword>
<feature type="region of interest" description="Disordered" evidence="1">
    <location>
        <begin position="30"/>
        <end position="65"/>
    </location>
</feature>
<name>A0A9N8E860_9STRA</name>
<comment type="caution">
    <text evidence="2">The sequence shown here is derived from an EMBL/GenBank/DDBJ whole genome shotgun (WGS) entry which is preliminary data.</text>
</comment>
<gene>
    <name evidence="2" type="ORF">SEMRO_788_G202590.1</name>
</gene>
<sequence>MTSITLSMPEGITKVTLGAYMVEDSSIAPTADKLDESESSEERSTFSMSFLPITRKSDENETPEEGTVILSESENVPTTKNVRFVAKPKKNFFYRHHADSDIWFSNKLAPRNKRARKPQAKAWREKGFGELVKDSFHKPNPSQLTTFALQEGEDNMRGAEMYLCEDLKRTRVEERRRLIEGVLECESTMRFNGEEKTATDEIVMAIADLSRDFSRSAVEYARQLGLADQRAVEIGESGSCMDDFFQQDMSASFHARCAAIESVAMKRRYKGIVACSVGIFSIGGALNIL</sequence>
<feature type="compositionally biased region" description="Basic and acidic residues" evidence="1">
    <location>
        <begin position="32"/>
        <end position="44"/>
    </location>
</feature>
<reference evidence="2" key="1">
    <citation type="submission" date="2020-06" db="EMBL/GenBank/DDBJ databases">
        <authorList>
            <consortium name="Plant Systems Biology data submission"/>
        </authorList>
    </citation>
    <scope>NUCLEOTIDE SEQUENCE</scope>
    <source>
        <strain evidence="2">D6</strain>
    </source>
</reference>
<accession>A0A9N8E860</accession>
<organism evidence="2 3">
    <name type="scientific">Seminavis robusta</name>
    <dbReference type="NCBI Taxonomy" id="568900"/>
    <lineage>
        <taxon>Eukaryota</taxon>
        <taxon>Sar</taxon>
        <taxon>Stramenopiles</taxon>
        <taxon>Ochrophyta</taxon>
        <taxon>Bacillariophyta</taxon>
        <taxon>Bacillariophyceae</taxon>
        <taxon>Bacillariophycidae</taxon>
        <taxon>Naviculales</taxon>
        <taxon>Naviculaceae</taxon>
        <taxon>Seminavis</taxon>
    </lineage>
</organism>